<dbReference type="RefSeq" id="WP_147851812.1">
    <property type="nucleotide sequence ID" value="NZ_VDUZ01000064.1"/>
</dbReference>
<accession>A0A5C8P8V0</accession>
<reference evidence="4 5" key="1">
    <citation type="submission" date="2019-06" db="EMBL/GenBank/DDBJ databases">
        <title>New taxonomy in bacterial strain CC-CFT640, isolated from vineyard.</title>
        <authorList>
            <person name="Lin S.-Y."/>
            <person name="Tsai C.-F."/>
            <person name="Young C.-C."/>
        </authorList>
    </citation>
    <scope>NUCLEOTIDE SEQUENCE [LARGE SCALE GENOMIC DNA]</scope>
    <source>
        <strain evidence="4 5">CC-CFT640</strain>
    </source>
</reference>
<dbReference type="NCBIfam" id="NF001802">
    <property type="entry name" value="PRK00521.2-5"/>
    <property type="match status" value="1"/>
</dbReference>
<sequence length="147" mass="16493">MSRHRRTDRARGADAAGRAKSPRQLRVGEELRHVLAAVLERGEMRDPDLRGVSVTVTEVDVSPDLRSATAFVMPLAGADRERVMAALRRAAPWFRAQVAQRVELRHAPDFRFELDHSFDHAHRIGELLNSPNVARDLDAADEAEPKE</sequence>
<dbReference type="InterPro" id="IPR000238">
    <property type="entry name" value="RbfA"/>
</dbReference>
<evidence type="ECO:0000313" key="5">
    <source>
        <dbReference type="Proteomes" id="UP000321638"/>
    </source>
</evidence>
<dbReference type="PANTHER" id="PTHR33515">
    <property type="entry name" value="RIBOSOME-BINDING FACTOR A, CHLOROPLASTIC-RELATED"/>
    <property type="match status" value="1"/>
</dbReference>
<comment type="caution">
    <text evidence="4">The sequence shown here is derived from an EMBL/GenBank/DDBJ whole genome shotgun (WGS) entry which is preliminary data.</text>
</comment>
<dbReference type="GO" id="GO:0005829">
    <property type="term" value="C:cytosol"/>
    <property type="evidence" value="ECO:0007669"/>
    <property type="project" value="TreeGrafter"/>
</dbReference>
<dbReference type="PROSITE" id="PS01319">
    <property type="entry name" value="RBFA"/>
    <property type="match status" value="1"/>
</dbReference>
<dbReference type="PANTHER" id="PTHR33515:SF1">
    <property type="entry name" value="RIBOSOME-BINDING FACTOR A, CHLOROPLASTIC-RELATED"/>
    <property type="match status" value="1"/>
</dbReference>
<comment type="function">
    <text evidence="2">One of several proteins that assist in the late maturation steps of the functional core of the 30S ribosomal subunit. Associates with free 30S ribosomal subunits (but not with 30S subunits that are part of 70S ribosomes or polysomes). Required for efficient processing of 16S rRNA. May interact with the 5'-terminal helix region of 16S rRNA.</text>
</comment>
<dbReference type="OrthoDB" id="9805051at2"/>
<evidence type="ECO:0000313" key="4">
    <source>
        <dbReference type="EMBL" id="TXL70200.1"/>
    </source>
</evidence>
<dbReference type="EMBL" id="VDUZ01000064">
    <property type="protein sequence ID" value="TXL70200.1"/>
    <property type="molecule type" value="Genomic_DNA"/>
</dbReference>
<feature type="region of interest" description="Disordered" evidence="3">
    <location>
        <begin position="1"/>
        <end position="23"/>
    </location>
</feature>
<keyword evidence="1 2" id="KW-0690">Ribosome biogenesis</keyword>
<dbReference type="SUPFAM" id="SSF89919">
    <property type="entry name" value="Ribosome-binding factor A, RbfA"/>
    <property type="match status" value="1"/>
</dbReference>
<comment type="subunit">
    <text evidence="2">Monomer. Binds 30S ribosomal subunits, but not 50S ribosomal subunits or 70S ribosomes.</text>
</comment>
<evidence type="ECO:0000256" key="1">
    <source>
        <dbReference type="ARBA" id="ARBA00022517"/>
    </source>
</evidence>
<name>A0A5C8P8V0_9HYPH</name>
<organism evidence="4 5">
    <name type="scientific">Vineibacter terrae</name>
    <dbReference type="NCBI Taxonomy" id="2586908"/>
    <lineage>
        <taxon>Bacteria</taxon>
        <taxon>Pseudomonadati</taxon>
        <taxon>Pseudomonadota</taxon>
        <taxon>Alphaproteobacteria</taxon>
        <taxon>Hyphomicrobiales</taxon>
        <taxon>Vineibacter</taxon>
    </lineage>
</organism>
<dbReference type="HAMAP" id="MF_00003">
    <property type="entry name" value="RbfA"/>
    <property type="match status" value="1"/>
</dbReference>
<dbReference type="Pfam" id="PF02033">
    <property type="entry name" value="RBFA"/>
    <property type="match status" value="1"/>
</dbReference>
<dbReference type="InterPro" id="IPR015946">
    <property type="entry name" value="KH_dom-like_a/b"/>
</dbReference>
<comment type="subcellular location">
    <subcellularLocation>
        <location evidence="2">Cytoplasm</location>
    </subcellularLocation>
</comment>
<dbReference type="Gene3D" id="3.30.300.20">
    <property type="match status" value="1"/>
</dbReference>
<dbReference type="InterPro" id="IPR023799">
    <property type="entry name" value="RbfA_dom_sf"/>
</dbReference>
<dbReference type="GO" id="GO:0043024">
    <property type="term" value="F:ribosomal small subunit binding"/>
    <property type="evidence" value="ECO:0007669"/>
    <property type="project" value="TreeGrafter"/>
</dbReference>
<dbReference type="InterPro" id="IPR020053">
    <property type="entry name" value="Ribosome-bd_factorA_CS"/>
</dbReference>
<keyword evidence="2" id="KW-0963">Cytoplasm</keyword>
<protein>
    <recommendedName>
        <fullName evidence="2">Ribosome-binding factor A</fullName>
    </recommendedName>
</protein>
<dbReference type="Proteomes" id="UP000321638">
    <property type="component" value="Unassembled WGS sequence"/>
</dbReference>
<evidence type="ECO:0000256" key="2">
    <source>
        <dbReference type="HAMAP-Rule" id="MF_00003"/>
    </source>
</evidence>
<dbReference type="GO" id="GO:0030490">
    <property type="term" value="P:maturation of SSU-rRNA"/>
    <property type="evidence" value="ECO:0007669"/>
    <property type="project" value="UniProtKB-UniRule"/>
</dbReference>
<comment type="similarity">
    <text evidence="2">Belongs to the RbfA family.</text>
</comment>
<keyword evidence="5" id="KW-1185">Reference proteome</keyword>
<gene>
    <name evidence="2 4" type="primary">rbfA</name>
    <name evidence="4" type="ORF">FHP25_35810</name>
</gene>
<dbReference type="NCBIfam" id="TIGR00082">
    <property type="entry name" value="rbfA"/>
    <property type="match status" value="1"/>
</dbReference>
<evidence type="ECO:0000256" key="3">
    <source>
        <dbReference type="SAM" id="MobiDB-lite"/>
    </source>
</evidence>
<dbReference type="AlphaFoldDB" id="A0A5C8P8V0"/>
<proteinExistence type="inferred from homology"/>